<dbReference type="SUPFAM" id="SSF103473">
    <property type="entry name" value="MFS general substrate transporter"/>
    <property type="match status" value="1"/>
</dbReference>
<evidence type="ECO:0000256" key="4">
    <source>
        <dbReference type="ARBA" id="ARBA00022989"/>
    </source>
</evidence>
<feature type="transmembrane region" description="Helical" evidence="7">
    <location>
        <begin position="190"/>
        <end position="213"/>
    </location>
</feature>
<dbReference type="EMBL" id="NHTK01005939">
    <property type="protein sequence ID" value="PPQ70825.1"/>
    <property type="molecule type" value="Genomic_DNA"/>
</dbReference>
<dbReference type="Gene3D" id="1.20.1250.20">
    <property type="entry name" value="MFS general substrate transporter like domains"/>
    <property type="match status" value="1"/>
</dbReference>
<keyword evidence="4 7" id="KW-1133">Transmembrane helix</keyword>
<protein>
    <recommendedName>
        <fullName evidence="10">Major facilitator superfamily (MFS) profile domain-containing protein</fullName>
    </recommendedName>
</protein>
<evidence type="ECO:0000256" key="5">
    <source>
        <dbReference type="ARBA" id="ARBA00023136"/>
    </source>
</evidence>
<dbReference type="GO" id="GO:0016020">
    <property type="term" value="C:membrane"/>
    <property type="evidence" value="ECO:0007669"/>
    <property type="project" value="UniProtKB-SubCell"/>
</dbReference>
<evidence type="ECO:0000256" key="7">
    <source>
        <dbReference type="SAM" id="Phobius"/>
    </source>
</evidence>
<evidence type="ECO:0008006" key="10">
    <source>
        <dbReference type="Google" id="ProtNLM"/>
    </source>
</evidence>
<keyword evidence="9" id="KW-1185">Reference proteome</keyword>
<keyword evidence="2" id="KW-0813">Transport</keyword>
<evidence type="ECO:0000256" key="3">
    <source>
        <dbReference type="ARBA" id="ARBA00022692"/>
    </source>
</evidence>
<dbReference type="GO" id="GO:0022857">
    <property type="term" value="F:transmembrane transporter activity"/>
    <property type="evidence" value="ECO:0007669"/>
    <property type="project" value="InterPro"/>
</dbReference>
<feature type="transmembrane region" description="Helical" evidence="7">
    <location>
        <begin position="265"/>
        <end position="284"/>
    </location>
</feature>
<dbReference type="Pfam" id="PF07690">
    <property type="entry name" value="MFS_1"/>
    <property type="match status" value="1"/>
</dbReference>
<evidence type="ECO:0000256" key="6">
    <source>
        <dbReference type="SAM" id="MobiDB-lite"/>
    </source>
</evidence>
<feature type="region of interest" description="Disordered" evidence="6">
    <location>
        <begin position="294"/>
        <end position="328"/>
    </location>
</feature>
<comment type="caution">
    <text evidence="8">The sequence shown here is derived from an EMBL/GenBank/DDBJ whole genome shotgun (WGS) entry which is preliminary data.</text>
</comment>
<evidence type="ECO:0000313" key="8">
    <source>
        <dbReference type="EMBL" id="PPQ70825.1"/>
    </source>
</evidence>
<dbReference type="InterPro" id="IPR011701">
    <property type="entry name" value="MFS"/>
</dbReference>
<accession>A0A409VX36</accession>
<sequence length="328" mass="35028">MGVGAALTIPSAQHIIVHLYRNPVQQARAIALFGAMGALGNGQLFCAFIMGWASAQAIAPLVISVFALLSFFIWEAFIPESHAALPPKIWKYENVKILTAVSLVPFMWLGSIFPVYSWLWETVYHWPAIKTGVHFLPIALSSPAGLATATFLQSKFSLKFVNILGFALLVVGTILLPFGDSEDLYWRFNFPGFLISSFGVGIVYATANIGLLANTPAEVSGIVSAMFMAMLQTGGAAGIGIVSSIQASVEARKGGPLVFDGRAAGLWFLVGFVGLLMFFSIVFMTSSKPSAASNEAVVSDRESTHSSVTRAEFSGDTKGVKMTQTSSP</sequence>
<dbReference type="OrthoDB" id="440755at2759"/>
<evidence type="ECO:0000256" key="2">
    <source>
        <dbReference type="ARBA" id="ARBA00022448"/>
    </source>
</evidence>
<gene>
    <name evidence="8" type="ORF">CVT24_001041</name>
</gene>
<dbReference type="AlphaFoldDB" id="A0A409VX36"/>
<dbReference type="PANTHER" id="PTHR42718">
    <property type="entry name" value="MAJOR FACILITATOR SUPERFAMILY MULTIDRUG TRANSPORTER MFSC"/>
    <property type="match status" value="1"/>
</dbReference>
<dbReference type="Proteomes" id="UP000284842">
    <property type="component" value="Unassembled WGS sequence"/>
</dbReference>
<name>A0A409VX36_9AGAR</name>
<comment type="subcellular location">
    <subcellularLocation>
        <location evidence="1">Membrane</location>
        <topology evidence="1">Multi-pass membrane protein</topology>
    </subcellularLocation>
</comment>
<dbReference type="InParanoid" id="A0A409VX36"/>
<feature type="transmembrane region" description="Helical" evidence="7">
    <location>
        <begin position="58"/>
        <end position="77"/>
    </location>
</feature>
<evidence type="ECO:0000256" key="1">
    <source>
        <dbReference type="ARBA" id="ARBA00004141"/>
    </source>
</evidence>
<proteinExistence type="predicted"/>
<feature type="transmembrane region" description="Helical" evidence="7">
    <location>
        <begin position="160"/>
        <end position="178"/>
    </location>
</feature>
<dbReference type="PANTHER" id="PTHR42718:SF9">
    <property type="entry name" value="MAJOR FACILITATOR SUPERFAMILY MULTIDRUG TRANSPORTER MFSC"/>
    <property type="match status" value="1"/>
</dbReference>
<evidence type="ECO:0000313" key="9">
    <source>
        <dbReference type="Proteomes" id="UP000284842"/>
    </source>
</evidence>
<feature type="transmembrane region" description="Helical" evidence="7">
    <location>
        <begin position="29"/>
        <end position="52"/>
    </location>
</feature>
<feature type="transmembrane region" description="Helical" evidence="7">
    <location>
        <begin position="97"/>
        <end position="120"/>
    </location>
</feature>
<dbReference type="InterPro" id="IPR036259">
    <property type="entry name" value="MFS_trans_sf"/>
</dbReference>
<feature type="transmembrane region" description="Helical" evidence="7">
    <location>
        <begin position="225"/>
        <end position="245"/>
    </location>
</feature>
<organism evidence="8 9">
    <name type="scientific">Panaeolus cyanescens</name>
    <dbReference type="NCBI Taxonomy" id="181874"/>
    <lineage>
        <taxon>Eukaryota</taxon>
        <taxon>Fungi</taxon>
        <taxon>Dikarya</taxon>
        <taxon>Basidiomycota</taxon>
        <taxon>Agaricomycotina</taxon>
        <taxon>Agaricomycetes</taxon>
        <taxon>Agaricomycetidae</taxon>
        <taxon>Agaricales</taxon>
        <taxon>Agaricineae</taxon>
        <taxon>Galeropsidaceae</taxon>
        <taxon>Panaeolus</taxon>
    </lineage>
</organism>
<feature type="transmembrane region" description="Helical" evidence="7">
    <location>
        <begin position="132"/>
        <end position="153"/>
    </location>
</feature>
<keyword evidence="5 7" id="KW-0472">Membrane</keyword>
<keyword evidence="3 7" id="KW-0812">Transmembrane</keyword>
<reference evidence="8 9" key="1">
    <citation type="journal article" date="2018" name="Evol. Lett.">
        <title>Horizontal gene cluster transfer increased hallucinogenic mushroom diversity.</title>
        <authorList>
            <person name="Reynolds H.T."/>
            <person name="Vijayakumar V."/>
            <person name="Gluck-Thaler E."/>
            <person name="Korotkin H.B."/>
            <person name="Matheny P.B."/>
            <person name="Slot J.C."/>
        </authorList>
    </citation>
    <scope>NUCLEOTIDE SEQUENCE [LARGE SCALE GENOMIC DNA]</scope>
    <source>
        <strain evidence="8 9">2629</strain>
    </source>
</reference>